<keyword evidence="3" id="KW-0505">Motor protein</keyword>
<feature type="domain" description="Kinesin motor" evidence="4">
    <location>
        <begin position="1"/>
        <end position="99"/>
    </location>
</feature>
<evidence type="ECO:0000259" key="4">
    <source>
        <dbReference type="PROSITE" id="PS50067"/>
    </source>
</evidence>
<evidence type="ECO:0000256" key="2">
    <source>
        <dbReference type="ARBA" id="ARBA00022840"/>
    </source>
</evidence>
<sequence>MEYSSRAARFCVLSGCNGTIFAYGQMGSGKTFTITGGAEQYSDRGMTPHTPISSISSRRTALKSTQPIFLTWRSITNVGTISWIQDMRLPGWRICCEFI</sequence>
<keyword evidence="6" id="KW-1185">Reference proteome</keyword>
<dbReference type="GO" id="GO:0005524">
    <property type="term" value="F:ATP binding"/>
    <property type="evidence" value="ECO:0007669"/>
    <property type="project" value="UniProtKB-UniRule"/>
</dbReference>
<dbReference type="EMBL" id="JAGXEW010000006">
    <property type="protein sequence ID" value="KAK1170428.1"/>
    <property type="molecule type" value="Genomic_DNA"/>
</dbReference>
<name>A0AAD8LMT8_ACIOX</name>
<protein>
    <recommendedName>
        <fullName evidence="4">Kinesin motor domain-containing protein</fullName>
    </recommendedName>
</protein>
<reference evidence="5" key="1">
    <citation type="submission" date="2022-02" db="EMBL/GenBank/DDBJ databases">
        <title>Atlantic sturgeon de novo genome assembly.</title>
        <authorList>
            <person name="Stock M."/>
            <person name="Klopp C."/>
            <person name="Guiguen Y."/>
            <person name="Cabau C."/>
            <person name="Parinello H."/>
            <person name="Santidrian Yebra-Pimentel E."/>
            <person name="Kuhl H."/>
            <person name="Dirks R.P."/>
            <person name="Guessner J."/>
            <person name="Wuertz S."/>
            <person name="Du K."/>
            <person name="Schartl M."/>
        </authorList>
    </citation>
    <scope>NUCLEOTIDE SEQUENCE</scope>
    <source>
        <strain evidence="5">STURGEONOMICS-FGT-2020</strain>
        <tissue evidence="5">Whole blood</tissue>
    </source>
</reference>
<organism evidence="5 6">
    <name type="scientific">Acipenser oxyrinchus oxyrinchus</name>
    <dbReference type="NCBI Taxonomy" id="40147"/>
    <lineage>
        <taxon>Eukaryota</taxon>
        <taxon>Metazoa</taxon>
        <taxon>Chordata</taxon>
        <taxon>Craniata</taxon>
        <taxon>Vertebrata</taxon>
        <taxon>Euteleostomi</taxon>
        <taxon>Actinopterygii</taxon>
        <taxon>Chondrostei</taxon>
        <taxon>Acipenseriformes</taxon>
        <taxon>Acipenseridae</taxon>
        <taxon>Acipenser</taxon>
    </lineage>
</organism>
<dbReference type="InterPro" id="IPR001752">
    <property type="entry name" value="Kinesin_motor_dom"/>
</dbReference>
<evidence type="ECO:0000313" key="6">
    <source>
        <dbReference type="Proteomes" id="UP001230051"/>
    </source>
</evidence>
<accession>A0AAD8LMT8</accession>
<dbReference type="AlphaFoldDB" id="A0AAD8LMT8"/>
<evidence type="ECO:0000313" key="5">
    <source>
        <dbReference type="EMBL" id="KAK1170428.1"/>
    </source>
</evidence>
<comment type="caution">
    <text evidence="5">The sequence shown here is derived from an EMBL/GenBank/DDBJ whole genome shotgun (WGS) entry which is preliminary data.</text>
</comment>
<keyword evidence="2 3" id="KW-0067">ATP-binding</keyword>
<dbReference type="Gene3D" id="3.40.850.10">
    <property type="entry name" value="Kinesin motor domain"/>
    <property type="match status" value="1"/>
</dbReference>
<dbReference type="Pfam" id="PF00225">
    <property type="entry name" value="Kinesin"/>
    <property type="match status" value="1"/>
</dbReference>
<evidence type="ECO:0000256" key="1">
    <source>
        <dbReference type="ARBA" id="ARBA00022741"/>
    </source>
</evidence>
<dbReference type="InterPro" id="IPR036961">
    <property type="entry name" value="Kinesin_motor_dom_sf"/>
</dbReference>
<dbReference type="GO" id="GO:0007018">
    <property type="term" value="P:microtubule-based movement"/>
    <property type="evidence" value="ECO:0007669"/>
    <property type="project" value="InterPro"/>
</dbReference>
<dbReference type="GO" id="GO:0008017">
    <property type="term" value="F:microtubule binding"/>
    <property type="evidence" value="ECO:0007669"/>
    <property type="project" value="InterPro"/>
</dbReference>
<proteinExistence type="inferred from homology"/>
<feature type="binding site" evidence="3">
    <location>
        <begin position="24"/>
        <end position="31"/>
    </location>
    <ligand>
        <name>ATP</name>
        <dbReference type="ChEBI" id="CHEBI:30616"/>
    </ligand>
</feature>
<dbReference type="GO" id="GO:0003777">
    <property type="term" value="F:microtubule motor activity"/>
    <property type="evidence" value="ECO:0007669"/>
    <property type="project" value="InterPro"/>
</dbReference>
<gene>
    <name evidence="5" type="ORF">AOXY_G7276</name>
</gene>
<evidence type="ECO:0000256" key="3">
    <source>
        <dbReference type="PROSITE-ProRule" id="PRU00283"/>
    </source>
</evidence>
<dbReference type="Proteomes" id="UP001230051">
    <property type="component" value="Unassembled WGS sequence"/>
</dbReference>
<dbReference type="SUPFAM" id="SSF52540">
    <property type="entry name" value="P-loop containing nucleoside triphosphate hydrolases"/>
    <property type="match status" value="1"/>
</dbReference>
<dbReference type="InterPro" id="IPR027417">
    <property type="entry name" value="P-loop_NTPase"/>
</dbReference>
<dbReference type="PROSITE" id="PS50067">
    <property type="entry name" value="KINESIN_MOTOR_2"/>
    <property type="match status" value="1"/>
</dbReference>
<keyword evidence="1 3" id="KW-0547">Nucleotide-binding</keyword>
<comment type="similarity">
    <text evidence="3">Belongs to the TRAFAC class myosin-kinesin ATPase superfamily. Kinesin family.</text>
</comment>